<accession>A0ABV1DVG7</accession>
<dbReference type="InterPro" id="IPR012337">
    <property type="entry name" value="RNaseH-like_sf"/>
</dbReference>
<protein>
    <submittedName>
        <fullName evidence="1">Transposase</fullName>
    </submittedName>
</protein>
<name>A0ABV1DVG7_9FIRM</name>
<dbReference type="EMBL" id="JBBMFP010000044">
    <property type="protein sequence ID" value="MEQ2434379.1"/>
    <property type="molecule type" value="Genomic_DNA"/>
</dbReference>
<keyword evidence="2" id="KW-1185">Reference proteome</keyword>
<comment type="caution">
    <text evidence="1">The sequence shown here is derived from an EMBL/GenBank/DDBJ whole genome shotgun (WGS) entry which is preliminary data.</text>
</comment>
<sequence>MIAVAKQYFSRWRIEEYFWFKKQMFQFENFRVRKLKAINALNFYITLCMAFLAQTSMKSETNALKVSIIKTADPVKEKVHFCYYRLAKGISGILSYAKEGVRLWFRTKRPAYRQLCLKLTA</sequence>
<dbReference type="SUPFAM" id="SSF53098">
    <property type="entry name" value="Ribonuclease H-like"/>
    <property type="match status" value="1"/>
</dbReference>
<dbReference type="RefSeq" id="WP_243128907.1">
    <property type="nucleotide sequence ID" value="NZ_JBBMFP010000044.1"/>
</dbReference>
<gene>
    <name evidence="1" type="ORF">WMO65_25650</name>
</gene>
<evidence type="ECO:0000313" key="2">
    <source>
        <dbReference type="Proteomes" id="UP001457898"/>
    </source>
</evidence>
<organism evidence="1 2">
    <name type="scientific">Blautia caccae</name>
    <dbReference type="NCBI Taxonomy" id="3133175"/>
    <lineage>
        <taxon>Bacteria</taxon>
        <taxon>Bacillati</taxon>
        <taxon>Bacillota</taxon>
        <taxon>Clostridia</taxon>
        <taxon>Lachnospirales</taxon>
        <taxon>Lachnospiraceae</taxon>
        <taxon>Blautia</taxon>
    </lineage>
</organism>
<reference evidence="1 2" key="1">
    <citation type="submission" date="2024-03" db="EMBL/GenBank/DDBJ databases">
        <title>Human intestinal bacterial collection.</title>
        <authorList>
            <person name="Pauvert C."/>
            <person name="Hitch T.C.A."/>
            <person name="Clavel T."/>
        </authorList>
    </citation>
    <scope>NUCLEOTIDE SEQUENCE [LARGE SCALE GENOMIC DNA]</scope>
    <source>
        <strain evidence="1 2">CLA-SR-H028</strain>
    </source>
</reference>
<proteinExistence type="predicted"/>
<evidence type="ECO:0000313" key="1">
    <source>
        <dbReference type="EMBL" id="MEQ2434379.1"/>
    </source>
</evidence>
<dbReference type="Proteomes" id="UP001457898">
    <property type="component" value="Unassembled WGS sequence"/>
</dbReference>